<dbReference type="InterPro" id="IPR025661">
    <property type="entry name" value="Pept_asp_AS"/>
</dbReference>
<evidence type="ECO:0000259" key="11">
    <source>
        <dbReference type="SMART" id="SM00848"/>
    </source>
</evidence>
<dbReference type="Gene3D" id="3.90.70.10">
    <property type="entry name" value="Cysteine proteinases"/>
    <property type="match status" value="1"/>
</dbReference>
<dbReference type="SMART" id="SM00848">
    <property type="entry name" value="Inhibitor_I29"/>
    <property type="match status" value="1"/>
</dbReference>
<evidence type="ECO:0000256" key="9">
    <source>
        <dbReference type="SAM" id="SignalP"/>
    </source>
</evidence>
<dbReference type="InterPro" id="IPR013201">
    <property type="entry name" value="Prot_inhib_I29"/>
</dbReference>
<dbReference type="InterPro" id="IPR013128">
    <property type="entry name" value="Peptidase_C1A"/>
</dbReference>
<dbReference type="PRINTS" id="PR00705">
    <property type="entry name" value="PAPAIN"/>
</dbReference>
<feature type="domain" description="Cathepsin propeptide inhibitor" evidence="11">
    <location>
        <begin position="101"/>
        <end position="161"/>
    </location>
</feature>
<dbReference type="PANTHER" id="PTHR12411">
    <property type="entry name" value="CYSTEINE PROTEASE FAMILY C1-RELATED"/>
    <property type="match status" value="1"/>
</dbReference>
<accession>A0A914WDF9</accession>
<dbReference type="InterPro" id="IPR000668">
    <property type="entry name" value="Peptidase_C1A_C"/>
</dbReference>
<evidence type="ECO:0000256" key="2">
    <source>
        <dbReference type="ARBA" id="ARBA00022670"/>
    </source>
</evidence>
<keyword evidence="12" id="KW-1185">Reference proteome</keyword>
<dbReference type="PROSITE" id="PS00639">
    <property type="entry name" value="THIOL_PROTEASE_HIS"/>
    <property type="match status" value="1"/>
</dbReference>
<dbReference type="FunFam" id="3.90.70.10:FF:000006">
    <property type="entry name" value="Cathepsin S"/>
    <property type="match status" value="1"/>
</dbReference>
<dbReference type="SUPFAM" id="SSF54001">
    <property type="entry name" value="Cysteine proteinases"/>
    <property type="match status" value="1"/>
</dbReference>
<keyword evidence="5" id="KW-0865">Zymogen</keyword>
<evidence type="ECO:0000256" key="8">
    <source>
        <dbReference type="SAM" id="MobiDB-lite"/>
    </source>
</evidence>
<dbReference type="PROSITE" id="PS00139">
    <property type="entry name" value="THIOL_PROTEASE_CYS"/>
    <property type="match status" value="1"/>
</dbReference>
<evidence type="ECO:0000256" key="7">
    <source>
        <dbReference type="ARBA" id="ARBA00069138"/>
    </source>
</evidence>
<evidence type="ECO:0000256" key="5">
    <source>
        <dbReference type="ARBA" id="ARBA00023145"/>
    </source>
</evidence>
<dbReference type="SMART" id="SM00645">
    <property type="entry name" value="Pept_C1"/>
    <property type="match status" value="1"/>
</dbReference>
<feature type="chain" id="PRO_5036906448" description="Cathepsin L-like" evidence="9">
    <location>
        <begin position="18"/>
        <end position="434"/>
    </location>
</feature>
<evidence type="ECO:0000256" key="4">
    <source>
        <dbReference type="ARBA" id="ARBA00022807"/>
    </source>
</evidence>
<keyword evidence="4" id="KW-0788">Thiol protease</keyword>
<organism evidence="12 13">
    <name type="scientific">Plectus sambesii</name>
    <dbReference type="NCBI Taxonomy" id="2011161"/>
    <lineage>
        <taxon>Eukaryota</taxon>
        <taxon>Metazoa</taxon>
        <taxon>Ecdysozoa</taxon>
        <taxon>Nematoda</taxon>
        <taxon>Chromadorea</taxon>
        <taxon>Plectida</taxon>
        <taxon>Plectina</taxon>
        <taxon>Plectoidea</taxon>
        <taxon>Plectidae</taxon>
        <taxon>Plectus</taxon>
    </lineage>
</organism>
<proteinExistence type="inferred from homology"/>
<reference evidence="13" key="1">
    <citation type="submission" date="2022-11" db="UniProtKB">
        <authorList>
            <consortium name="WormBaseParasite"/>
        </authorList>
    </citation>
    <scope>IDENTIFICATION</scope>
</reference>
<dbReference type="Proteomes" id="UP000887566">
    <property type="component" value="Unplaced"/>
</dbReference>
<dbReference type="InterPro" id="IPR025660">
    <property type="entry name" value="Pept_his_AS"/>
</dbReference>
<dbReference type="WBParaSite" id="PSAMB.scaffold3707size17170.g22301.t1">
    <property type="protein sequence ID" value="PSAMB.scaffold3707size17170.g22301.t1"/>
    <property type="gene ID" value="PSAMB.scaffold3707size17170.g22301"/>
</dbReference>
<evidence type="ECO:0000313" key="12">
    <source>
        <dbReference type="Proteomes" id="UP000887566"/>
    </source>
</evidence>
<dbReference type="PROSITE" id="PS00640">
    <property type="entry name" value="THIOL_PROTEASE_ASN"/>
    <property type="match status" value="1"/>
</dbReference>
<feature type="domain" description="Peptidase C1A papain C-terminal" evidence="10">
    <location>
        <begin position="191"/>
        <end position="402"/>
    </location>
</feature>
<keyword evidence="6" id="KW-1015">Disulfide bond</keyword>
<keyword evidence="2" id="KW-0645">Protease</keyword>
<feature type="region of interest" description="Disordered" evidence="8">
    <location>
        <begin position="50"/>
        <end position="73"/>
    </location>
</feature>
<dbReference type="InterPro" id="IPR000169">
    <property type="entry name" value="Pept_cys_AS"/>
</dbReference>
<evidence type="ECO:0000259" key="10">
    <source>
        <dbReference type="SMART" id="SM00645"/>
    </source>
</evidence>
<dbReference type="GO" id="GO:0008234">
    <property type="term" value="F:cysteine-type peptidase activity"/>
    <property type="evidence" value="ECO:0007669"/>
    <property type="project" value="UniProtKB-KW"/>
</dbReference>
<dbReference type="Pfam" id="PF00112">
    <property type="entry name" value="Peptidase_C1"/>
    <property type="match status" value="1"/>
</dbReference>
<dbReference type="CDD" id="cd02248">
    <property type="entry name" value="Peptidase_C1A"/>
    <property type="match status" value="1"/>
</dbReference>
<evidence type="ECO:0000256" key="6">
    <source>
        <dbReference type="ARBA" id="ARBA00023157"/>
    </source>
</evidence>
<dbReference type="AlphaFoldDB" id="A0A914WDF9"/>
<evidence type="ECO:0000256" key="3">
    <source>
        <dbReference type="ARBA" id="ARBA00022801"/>
    </source>
</evidence>
<dbReference type="InterPro" id="IPR038765">
    <property type="entry name" value="Papain-like_cys_pep_sf"/>
</dbReference>
<feature type="compositionally biased region" description="Acidic residues" evidence="8">
    <location>
        <begin position="50"/>
        <end position="64"/>
    </location>
</feature>
<comment type="similarity">
    <text evidence="1">Belongs to the peptidase C1 family.</text>
</comment>
<evidence type="ECO:0000313" key="13">
    <source>
        <dbReference type="WBParaSite" id="PSAMB.scaffold3707size17170.g22301.t1"/>
    </source>
</evidence>
<feature type="signal peptide" evidence="9">
    <location>
        <begin position="1"/>
        <end position="17"/>
    </location>
</feature>
<name>A0A914WDF9_9BILA</name>
<dbReference type="Pfam" id="PF08246">
    <property type="entry name" value="Inhibitor_I29"/>
    <property type="match status" value="1"/>
</dbReference>
<keyword evidence="3" id="KW-0378">Hydrolase</keyword>
<dbReference type="GO" id="GO:0006508">
    <property type="term" value="P:proteolysis"/>
    <property type="evidence" value="ECO:0007669"/>
    <property type="project" value="UniProtKB-KW"/>
</dbReference>
<sequence length="434" mass="49240">MKVLIVFCLAISTLARGLSHVHHQNVKVKWTEFQEWQLVTSAKEDNELIEETSESVENAIESDDKDQSTDSTKSSKLDSILFKNNKRENLRKLIRHDHINWEAYKEMHGKVYTNKFEDNVRLKIFLKAQQTIREHKKAYGRGEKYFYLGLNHLSDLLPEEYRRLNCYLPASADSLANDNYTTFLTPLNANIPRSVDWRQKGYVTQVKNQGQCGSCWAFSATGALEGQNKRKTGRLVPLSKQNLVDCTRVKPYGNLGCKGGWAAQSFQYVKDNRGIDTESSYPYEGKDSQCRFKRQFVGAVANGFVRIKKADEGQQQNAVTTVGPVSVGIDASHKSFGQYKGGIYYQPRCEARKINHEVLAVGYGRENGKDYWIVKNSWSPNWGEKGYIRMARTEVTTAVLPRQRATRSFSDFMSDISTSACATLLKGATVGFTI</sequence>
<protein>
    <recommendedName>
        <fullName evidence="7">Cathepsin L-like</fullName>
    </recommendedName>
</protein>
<evidence type="ECO:0000256" key="1">
    <source>
        <dbReference type="ARBA" id="ARBA00008455"/>
    </source>
</evidence>
<dbReference type="InterPro" id="IPR039417">
    <property type="entry name" value="Peptidase_C1A_papain-like"/>
</dbReference>
<keyword evidence="9" id="KW-0732">Signal</keyword>